<dbReference type="Pfam" id="PF00561">
    <property type="entry name" value="Abhydrolase_1"/>
    <property type="match status" value="1"/>
</dbReference>
<dbReference type="Pfam" id="PF07167">
    <property type="entry name" value="PhaC_N"/>
    <property type="match status" value="1"/>
</dbReference>
<dbReference type="EMBL" id="JBHRZN010000003">
    <property type="protein sequence ID" value="MFC3850579.1"/>
    <property type="molecule type" value="Genomic_DNA"/>
</dbReference>
<dbReference type="InterPro" id="IPR051321">
    <property type="entry name" value="PHA/PHB_synthase"/>
</dbReference>
<proteinExistence type="predicted"/>
<keyword evidence="1" id="KW-0808">Transferase</keyword>
<evidence type="ECO:0000256" key="1">
    <source>
        <dbReference type="ARBA" id="ARBA00022679"/>
    </source>
</evidence>
<feature type="domain" description="AB hydrolase-1" evidence="3">
    <location>
        <begin position="242"/>
        <end position="482"/>
    </location>
</feature>
<keyword evidence="2" id="KW-0012">Acyltransferase</keyword>
<dbReference type="PANTHER" id="PTHR36837">
    <property type="entry name" value="POLY(3-HYDROXYALKANOATE) POLYMERASE SUBUNIT PHAC"/>
    <property type="match status" value="1"/>
</dbReference>
<organism evidence="5 6">
    <name type="scientific">Corynebacterium hansenii</name>
    <dbReference type="NCBI Taxonomy" id="394964"/>
    <lineage>
        <taxon>Bacteria</taxon>
        <taxon>Bacillati</taxon>
        <taxon>Actinomycetota</taxon>
        <taxon>Actinomycetes</taxon>
        <taxon>Mycobacteriales</taxon>
        <taxon>Corynebacteriaceae</taxon>
        <taxon>Corynebacterium</taxon>
    </lineage>
</organism>
<dbReference type="SUPFAM" id="SSF53474">
    <property type="entry name" value="alpha/beta-Hydrolases"/>
    <property type="match status" value="1"/>
</dbReference>
<dbReference type="InterPro" id="IPR029058">
    <property type="entry name" value="AB_hydrolase_fold"/>
</dbReference>
<evidence type="ECO:0000313" key="5">
    <source>
        <dbReference type="EMBL" id="MFC3850579.1"/>
    </source>
</evidence>
<accession>A0ABV7ZRT2</accession>
<evidence type="ECO:0000259" key="3">
    <source>
        <dbReference type="Pfam" id="PF00561"/>
    </source>
</evidence>
<dbReference type="InterPro" id="IPR000073">
    <property type="entry name" value="AB_hydrolase_1"/>
</dbReference>
<protein>
    <submittedName>
        <fullName evidence="5">PHA/PHB synthase family protein</fullName>
    </submittedName>
</protein>
<dbReference type="Gene3D" id="3.40.50.1820">
    <property type="entry name" value="alpha/beta hydrolase"/>
    <property type="match status" value="1"/>
</dbReference>
<dbReference type="Proteomes" id="UP001595751">
    <property type="component" value="Unassembled WGS sequence"/>
</dbReference>
<evidence type="ECO:0000313" key="6">
    <source>
        <dbReference type="Proteomes" id="UP001595751"/>
    </source>
</evidence>
<dbReference type="PANTHER" id="PTHR36837:SF5">
    <property type="entry name" value="POLY-3-HYDROXYBUTYRATE SYNTHASE"/>
    <property type="match status" value="1"/>
</dbReference>
<feature type="domain" description="Poly-beta-hydroxybutyrate polymerase N-terminal" evidence="4">
    <location>
        <begin position="74"/>
        <end position="241"/>
    </location>
</feature>
<evidence type="ECO:0000256" key="2">
    <source>
        <dbReference type="ARBA" id="ARBA00023315"/>
    </source>
</evidence>
<comment type="caution">
    <text evidence="5">The sequence shown here is derived from an EMBL/GenBank/DDBJ whole genome shotgun (WGS) entry which is preliminary data.</text>
</comment>
<reference evidence="6" key="1">
    <citation type="journal article" date="2019" name="Int. J. Syst. Evol. Microbiol.">
        <title>The Global Catalogue of Microorganisms (GCM) 10K type strain sequencing project: providing services to taxonomists for standard genome sequencing and annotation.</title>
        <authorList>
            <consortium name="The Broad Institute Genomics Platform"/>
            <consortium name="The Broad Institute Genome Sequencing Center for Infectious Disease"/>
            <person name="Wu L."/>
            <person name="Ma J."/>
        </authorList>
    </citation>
    <scope>NUCLEOTIDE SEQUENCE [LARGE SCALE GENOMIC DNA]</scope>
    <source>
        <strain evidence="6">CCUG 53252</strain>
    </source>
</reference>
<gene>
    <name evidence="5" type="ORF">ACFORJ_10440</name>
</gene>
<dbReference type="RefSeq" id="WP_290290365.1">
    <property type="nucleotide sequence ID" value="NZ_CP047211.1"/>
</dbReference>
<sequence length="567" mass="62428">MGIDDIRRKINARIDPLGLVPAAASVAARAAVNPLGVAKANLDLAGDLAKIPVAYLRAAAGADDPKWPVDADPRDRRFSERTWEENPNYAALRQYYLAACGYVDGLREAGAGDAQADGKIGFMSRLVMDAMAPTNFLATNPEALIEAYRTGGRSVLKGQRFFIDDLLNNDGRPEKIDRTKFTLGEDMACTPGKVIFRNDLIEVMQYEPQTEQVHAVPLLVTPPWINKYYILDLTPGRSLIEMAVKSGRTVFGISYRQPDSSMADLGMDDYYREGTVAALDVVQEVTGAPKVDILALCLGGAMSAMATAKDAVDGKDRIGTLTLMNTMLDYTDPGEIKYFTGPEDVEVIVERMKAKGYLGKNEMADTFDLVRARDLIFNYWVSRWMKGEDPTAFDILVWNADSTNMPLRMHAEYMRSLYVDNALAEGDFVLDGTRLDMGAVKNDTYVVGAVGDHIVPWSTSYAAVKMLGGDVRYVQSNGGHLAGALNPPSKRTWYRAIGEPEKVNRGEYPSSPAEFEEKAPQIKGDSWWSDWNRWMSARAGEMVSPPEMGGGKYAPICDAPGEYVRSK</sequence>
<name>A0ABV7ZRT2_9CORY</name>
<dbReference type="InterPro" id="IPR010941">
    <property type="entry name" value="PhaC_N"/>
</dbReference>
<keyword evidence="6" id="KW-1185">Reference proteome</keyword>
<evidence type="ECO:0000259" key="4">
    <source>
        <dbReference type="Pfam" id="PF07167"/>
    </source>
</evidence>